<evidence type="ECO:0000259" key="8">
    <source>
        <dbReference type="PROSITE" id="PS50217"/>
    </source>
</evidence>
<dbReference type="CDD" id="cd14695">
    <property type="entry name" value="bZIP_HLF"/>
    <property type="match status" value="1"/>
</dbReference>
<name>A0A3P6T5R8_LITSI</name>
<keyword evidence="5" id="KW-0804">Transcription</keyword>
<dbReference type="PANTHER" id="PTHR11988">
    <property type="entry name" value="THYROTROPH EMBRYONIC FACTOR RELATED"/>
    <property type="match status" value="1"/>
</dbReference>
<dbReference type="FunFam" id="1.20.5.170:FF:000025">
    <property type="entry name" value="nuclear factor interleukin-3-regulated protein-like"/>
    <property type="match status" value="1"/>
</dbReference>
<dbReference type="Pfam" id="PF07716">
    <property type="entry name" value="bZIP_2"/>
    <property type="match status" value="1"/>
</dbReference>
<proteinExistence type="inferred from homology"/>
<evidence type="ECO:0000256" key="5">
    <source>
        <dbReference type="ARBA" id="ARBA00023163"/>
    </source>
</evidence>
<reference evidence="9 10" key="1">
    <citation type="submission" date="2018-08" db="EMBL/GenBank/DDBJ databases">
        <authorList>
            <person name="Laetsch R D."/>
            <person name="Stevens L."/>
            <person name="Kumar S."/>
            <person name="Blaxter L. M."/>
        </authorList>
    </citation>
    <scope>NUCLEOTIDE SEQUENCE [LARGE SCALE GENOMIC DNA]</scope>
</reference>
<dbReference type="AlphaFoldDB" id="A0A3P6T5R8"/>
<gene>
    <name evidence="9" type="ORF">NLS_LOCUS3146</name>
</gene>
<dbReference type="OMA" id="PNCYENQ"/>
<evidence type="ECO:0000313" key="10">
    <source>
        <dbReference type="Proteomes" id="UP000277928"/>
    </source>
</evidence>
<dbReference type="SMART" id="SM00338">
    <property type="entry name" value="BRLZ"/>
    <property type="match status" value="1"/>
</dbReference>
<dbReference type="InterPro" id="IPR046347">
    <property type="entry name" value="bZIP_sf"/>
</dbReference>
<keyword evidence="6" id="KW-0539">Nucleus</keyword>
<evidence type="ECO:0000256" key="2">
    <source>
        <dbReference type="ARBA" id="ARBA00006079"/>
    </source>
</evidence>
<keyword evidence="3" id="KW-0805">Transcription regulation</keyword>
<dbReference type="InterPro" id="IPR040223">
    <property type="entry name" value="PAR_bZIP"/>
</dbReference>
<evidence type="ECO:0000256" key="7">
    <source>
        <dbReference type="SAM" id="MobiDB-lite"/>
    </source>
</evidence>
<keyword evidence="4" id="KW-0238">DNA-binding</keyword>
<evidence type="ECO:0000313" key="9">
    <source>
        <dbReference type="EMBL" id="VDK76015.1"/>
    </source>
</evidence>
<dbReference type="PROSITE" id="PS50217">
    <property type="entry name" value="BZIP"/>
    <property type="match status" value="1"/>
</dbReference>
<comment type="similarity">
    <text evidence="2">Belongs to the bZIP family. NFIL3 subfamily.</text>
</comment>
<dbReference type="GO" id="GO:0000978">
    <property type="term" value="F:RNA polymerase II cis-regulatory region sequence-specific DNA binding"/>
    <property type="evidence" value="ECO:0007669"/>
    <property type="project" value="TreeGrafter"/>
</dbReference>
<comment type="subcellular location">
    <subcellularLocation>
        <location evidence="1">Nucleus</location>
    </subcellularLocation>
</comment>
<keyword evidence="10" id="KW-1185">Reference proteome</keyword>
<dbReference type="OrthoDB" id="6151507at2759"/>
<dbReference type="Proteomes" id="UP000277928">
    <property type="component" value="Unassembled WGS sequence"/>
</dbReference>
<dbReference type="EMBL" id="UYRX01000162">
    <property type="protein sequence ID" value="VDK76015.1"/>
    <property type="molecule type" value="Genomic_DNA"/>
</dbReference>
<dbReference type="Gene3D" id="1.20.5.170">
    <property type="match status" value="1"/>
</dbReference>
<dbReference type="GO" id="GO:0005634">
    <property type="term" value="C:nucleus"/>
    <property type="evidence" value="ECO:0007669"/>
    <property type="project" value="UniProtKB-SubCell"/>
</dbReference>
<feature type="domain" description="BZIP" evidence="8">
    <location>
        <begin position="112"/>
        <end position="172"/>
    </location>
</feature>
<feature type="compositionally biased region" description="Basic and acidic residues" evidence="7">
    <location>
        <begin position="109"/>
        <end position="139"/>
    </location>
</feature>
<dbReference type="GO" id="GO:0000981">
    <property type="term" value="F:DNA-binding transcription factor activity, RNA polymerase II-specific"/>
    <property type="evidence" value="ECO:0007669"/>
    <property type="project" value="TreeGrafter"/>
</dbReference>
<dbReference type="STRING" id="42156.A0A3P6T5R8"/>
<dbReference type="InterPro" id="IPR004827">
    <property type="entry name" value="bZIP"/>
</dbReference>
<evidence type="ECO:0000256" key="4">
    <source>
        <dbReference type="ARBA" id="ARBA00023125"/>
    </source>
</evidence>
<organism evidence="9 10">
    <name type="scientific">Litomosoides sigmodontis</name>
    <name type="common">Filarial nematode worm</name>
    <dbReference type="NCBI Taxonomy" id="42156"/>
    <lineage>
        <taxon>Eukaryota</taxon>
        <taxon>Metazoa</taxon>
        <taxon>Ecdysozoa</taxon>
        <taxon>Nematoda</taxon>
        <taxon>Chromadorea</taxon>
        <taxon>Rhabditida</taxon>
        <taxon>Spirurina</taxon>
        <taxon>Spiruromorpha</taxon>
        <taxon>Filarioidea</taxon>
        <taxon>Onchocercidae</taxon>
        <taxon>Litomosoides</taxon>
    </lineage>
</organism>
<accession>A0A3P6T5R8</accession>
<evidence type="ECO:0000256" key="1">
    <source>
        <dbReference type="ARBA" id="ARBA00004123"/>
    </source>
</evidence>
<evidence type="ECO:0000256" key="3">
    <source>
        <dbReference type="ARBA" id="ARBA00023015"/>
    </source>
</evidence>
<feature type="region of interest" description="Disordered" evidence="7">
    <location>
        <begin position="88"/>
        <end position="139"/>
    </location>
</feature>
<sequence length="192" mass="22025">MDAEIREGPNCYENQLRAMSMCWSGFDTISSYAATSNYSHQSGTCPSLPMTFATQNEQQIVHQFHPCNFVSFAQHFSTLSFNNTNMPSTSSLSSSLVQTKKKPVPVPDNLKDEAYRERRMKNNESARKSRELRRQKEETTQLRCDQLLHENHLLRAELSLLRSQMEQFRQIFSISPNNSHQNFVSNSSVPGL</sequence>
<evidence type="ECO:0000256" key="6">
    <source>
        <dbReference type="ARBA" id="ARBA00023242"/>
    </source>
</evidence>
<dbReference type="PANTHER" id="PTHR11988:SF27">
    <property type="entry name" value="GH27708P"/>
    <property type="match status" value="1"/>
</dbReference>
<dbReference type="SUPFAM" id="SSF57959">
    <property type="entry name" value="Leucine zipper domain"/>
    <property type="match status" value="1"/>
</dbReference>
<protein>
    <recommendedName>
        <fullName evidence="8">BZIP domain-containing protein</fullName>
    </recommendedName>
</protein>